<proteinExistence type="predicted"/>
<keyword evidence="3" id="KW-1134">Transmembrane beta strand</keyword>
<dbReference type="PANTHER" id="PTHR30069:SF49">
    <property type="entry name" value="OUTER MEMBRANE PROTEIN C"/>
    <property type="match status" value="1"/>
</dbReference>
<dbReference type="GO" id="GO:0044718">
    <property type="term" value="P:siderophore transmembrane transport"/>
    <property type="evidence" value="ECO:0007669"/>
    <property type="project" value="TreeGrafter"/>
</dbReference>
<protein>
    <submittedName>
        <fullName evidence="10">Vitamin B12 transporter BtuB</fullName>
    </submittedName>
</protein>
<dbReference type="PANTHER" id="PTHR30069">
    <property type="entry name" value="TONB-DEPENDENT OUTER MEMBRANE RECEPTOR"/>
    <property type="match status" value="1"/>
</dbReference>
<dbReference type="GO" id="GO:0009279">
    <property type="term" value="C:cell outer membrane"/>
    <property type="evidence" value="ECO:0007669"/>
    <property type="project" value="UniProtKB-SubCell"/>
</dbReference>
<dbReference type="KEGG" id="lrs:PX52LOC_07128"/>
<dbReference type="InterPro" id="IPR037066">
    <property type="entry name" value="Plug_dom_sf"/>
</dbReference>
<sequence>MNINAEAAPGQQAPAVSAAGGQQPAQALNAPDLSGLLSKSDQASGVEVSRRNAIVSDPRLRGLRNGQYYALGDGVPYFPGRLDLDTPVSKFYPAQIRDVQVIRGPYTTLLGPAFGYININTLNTPRAQAGSTGTEYHGSTALGYQVNGSQYNGLQVVSAAGSDWGFRGSYNVLQGSDYHAGNGIVVPSSYQANNFSAGLGFDLRDDLSIEIKAIRSFQNNLEFPGLYFDVDTADTEAYSTRILARNFGPFDQATADLWYNTTASSGNTKSGSKQAFVNRLLNNAFNQPFITPAGTIPGGGYQLYDQSTTRFGERSIGYRLAGQWGNLKDELTVTLGTDLNVFGQGLTENIQILQGPQPAGLPPIPTSDGSRTLVQTQSIPNSESVNPGLFLESFLPIGESIKLKSGARIDGVRTTSDPRLITGNIDLFGQAQGVPGSNRLTVDPSIYSTDPAAAQRGLSREFLLLAAFATMDYKVSDTTTLFLGYGYSERAPTLTELYSSGPFIGVLQQGTSRLIGDPNLSKERLNQFDVGLRYDTEYLKAGVSGFYALINDYITYDANQTSGGLTQVVFSNTDLATLAGTEMYLQANVTRWLSPFATLSYVQGIDQTHVDNRRNTPSPNGSLVTSSRRKDPVTGAFATETEPLPQMPPMETRLGIRIHGTQDIPKWQIEFAARIVNGQNAVATSLGEFTTPGFTTFDIRGFWQVRKNFLVTAGVENIGNKLYREHLDPIAANILTGAPALYRPGTNFFLNTQLTY</sequence>
<evidence type="ECO:0000256" key="6">
    <source>
        <dbReference type="ARBA" id="ARBA00023136"/>
    </source>
</evidence>
<feature type="domain" description="TonB-dependent receptor-like beta-barrel" evidence="9">
    <location>
        <begin position="237"/>
        <end position="718"/>
    </location>
</feature>
<keyword evidence="11" id="KW-1185">Reference proteome</keyword>
<keyword evidence="4" id="KW-0812">Transmembrane</keyword>
<evidence type="ECO:0000256" key="2">
    <source>
        <dbReference type="ARBA" id="ARBA00022448"/>
    </source>
</evidence>
<keyword evidence="7" id="KW-0998">Cell outer membrane</keyword>
<dbReference type="EMBL" id="CP042425">
    <property type="protein sequence ID" value="QEL20042.1"/>
    <property type="molecule type" value="Genomic_DNA"/>
</dbReference>
<keyword evidence="5" id="KW-0798">TonB box</keyword>
<evidence type="ECO:0000313" key="10">
    <source>
        <dbReference type="EMBL" id="QEL20042.1"/>
    </source>
</evidence>
<dbReference type="InterPro" id="IPR036942">
    <property type="entry name" value="Beta-barrel_TonB_sf"/>
</dbReference>
<reference evidence="11" key="1">
    <citation type="submission" date="2019-08" db="EMBL/GenBank/DDBJ databases">
        <title>Limnoglobus roseus gen. nov., sp. nov., a novel freshwater planctomycete with a giant genome from the family Gemmataceae.</title>
        <authorList>
            <person name="Kulichevskaya I.S."/>
            <person name="Naumoff D.G."/>
            <person name="Miroshnikov K."/>
            <person name="Ivanova A."/>
            <person name="Philippov D.A."/>
            <person name="Hakobyan A."/>
            <person name="Rijpstra I.C."/>
            <person name="Sinninghe Damste J.S."/>
            <person name="Liesack W."/>
            <person name="Dedysh S.N."/>
        </authorList>
    </citation>
    <scope>NUCLEOTIDE SEQUENCE [LARGE SCALE GENOMIC DNA]</scope>
    <source>
        <strain evidence="11">PX52</strain>
    </source>
</reference>
<evidence type="ECO:0000259" key="9">
    <source>
        <dbReference type="Pfam" id="PF00593"/>
    </source>
</evidence>
<name>A0A5C1AQM7_9BACT</name>
<evidence type="ECO:0000256" key="4">
    <source>
        <dbReference type="ARBA" id="ARBA00022692"/>
    </source>
</evidence>
<comment type="subcellular location">
    <subcellularLocation>
        <location evidence="1">Cell outer membrane</location>
        <topology evidence="1">Multi-pass membrane protein</topology>
    </subcellularLocation>
</comment>
<dbReference type="InterPro" id="IPR000531">
    <property type="entry name" value="Beta-barrel_TonB"/>
</dbReference>
<organism evidence="10 11">
    <name type="scientific">Limnoglobus roseus</name>
    <dbReference type="NCBI Taxonomy" id="2598579"/>
    <lineage>
        <taxon>Bacteria</taxon>
        <taxon>Pseudomonadati</taxon>
        <taxon>Planctomycetota</taxon>
        <taxon>Planctomycetia</taxon>
        <taxon>Gemmatales</taxon>
        <taxon>Gemmataceae</taxon>
        <taxon>Limnoglobus</taxon>
    </lineage>
</organism>
<evidence type="ECO:0000256" key="3">
    <source>
        <dbReference type="ARBA" id="ARBA00022452"/>
    </source>
</evidence>
<dbReference type="Proteomes" id="UP000324974">
    <property type="component" value="Chromosome"/>
</dbReference>
<feature type="region of interest" description="Disordered" evidence="8">
    <location>
        <begin position="610"/>
        <end position="632"/>
    </location>
</feature>
<evidence type="ECO:0000256" key="5">
    <source>
        <dbReference type="ARBA" id="ARBA00023077"/>
    </source>
</evidence>
<feature type="compositionally biased region" description="Polar residues" evidence="8">
    <location>
        <begin position="615"/>
        <end position="626"/>
    </location>
</feature>
<keyword evidence="2" id="KW-0813">Transport</keyword>
<dbReference type="Gene3D" id="2.40.170.20">
    <property type="entry name" value="TonB-dependent receptor, beta-barrel domain"/>
    <property type="match status" value="1"/>
</dbReference>
<dbReference type="Gene3D" id="2.170.130.10">
    <property type="entry name" value="TonB-dependent receptor, plug domain"/>
    <property type="match status" value="1"/>
</dbReference>
<dbReference type="SUPFAM" id="SSF56935">
    <property type="entry name" value="Porins"/>
    <property type="match status" value="1"/>
</dbReference>
<evidence type="ECO:0000256" key="1">
    <source>
        <dbReference type="ARBA" id="ARBA00004571"/>
    </source>
</evidence>
<dbReference type="GO" id="GO:0015344">
    <property type="term" value="F:siderophore uptake transmembrane transporter activity"/>
    <property type="evidence" value="ECO:0007669"/>
    <property type="project" value="TreeGrafter"/>
</dbReference>
<accession>A0A5C1AQM7</accession>
<dbReference type="AlphaFoldDB" id="A0A5C1AQM7"/>
<evidence type="ECO:0000256" key="7">
    <source>
        <dbReference type="ARBA" id="ARBA00023237"/>
    </source>
</evidence>
<gene>
    <name evidence="10" type="primary">btuB</name>
    <name evidence="10" type="ORF">PX52LOC_07128</name>
</gene>
<dbReference type="Pfam" id="PF00593">
    <property type="entry name" value="TonB_dep_Rec_b-barrel"/>
    <property type="match status" value="1"/>
</dbReference>
<dbReference type="RefSeq" id="WP_149114371.1">
    <property type="nucleotide sequence ID" value="NZ_CP042425.1"/>
</dbReference>
<keyword evidence="6" id="KW-0472">Membrane</keyword>
<evidence type="ECO:0000256" key="8">
    <source>
        <dbReference type="SAM" id="MobiDB-lite"/>
    </source>
</evidence>
<evidence type="ECO:0000313" key="11">
    <source>
        <dbReference type="Proteomes" id="UP000324974"/>
    </source>
</evidence>
<dbReference type="InterPro" id="IPR039426">
    <property type="entry name" value="TonB-dep_rcpt-like"/>
</dbReference>
<feature type="region of interest" description="Disordered" evidence="8">
    <location>
        <begin position="1"/>
        <end position="33"/>
    </location>
</feature>
<dbReference type="OrthoDB" id="261455at2"/>